<evidence type="ECO:0000313" key="1">
    <source>
        <dbReference type="EMBL" id="GBM35258.1"/>
    </source>
</evidence>
<dbReference type="AlphaFoldDB" id="A0A4Y2F3Z2"/>
<gene>
    <name evidence="1" type="ORF">AVEN_45525_1</name>
</gene>
<dbReference type="EMBL" id="BGPR01000780">
    <property type="protein sequence ID" value="GBM35258.1"/>
    <property type="molecule type" value="Genomic_DNA"/>
</dbReference>
<name>A0A4Y2F3Z2_ARAVE</name>
<sequence>MPGYHTNQDPQTLNFVVLNRNLLQRSSSVYAFIPSYTETVGPWAHILQTYPDRTEVRKSANPLAKRGSDVFVLARSAYGQYNKTRVVLLFPFSRVKHRKSFFRGL</sequence>
<protein>
    <submittedName>
        <fullName evidence="1">Uncharacterized protein</fullName>
    </submittedName>
</protein>
<accession>A0A4Y2F3Z2</accession>
<organism evidence="1 2">
    <name type="scientific">Araneus ventricosus</name>
    <name type="common">Orbweaver spider</name>
    <name type="synonym">Epeira ventricosa</name>
    <dbReference type="NCBI Taxonomy" id="182803"/>
    <lineage>
        <taxon>Eukaryota</taxon>
        <taxon>Metazoa</taxon>
        <taxon>Ecdysozoa</taxon>
        <taxon>Arthropoda</taxon>
        <taxon>Chelicerata</taxon>
        <taxon>Arachnida</taxon>
        <taxon>Araneae</taxon>
        <taxon>Araneomorphae</taxon>
        <taxon>Entelegynae</taxon>
        <taxon>Araneoidea</taxon>
        <taxon>Araneidae</taxon>
        <taxon>Araneus</taxon>
    </lineage>
</organism>
<reference evidence="1 2" key="1">
    <citation type="journal article" date="2019" name="Sci. Rep.">
        <title>Orb-weaving spider Araneus ventricosus genome elucidates the spidroin gene catalogue.</title>
        <authorList>
            <person name="Kono N."/>
            <person name="Nakamura H."/>
            <person name="Ohtoshi R."/>
            <person name="Moran D.A.P."/>
            <person name="Shinohara A."/>
            <person name="Yoshida Y."/>
            <person name="Fujiwara M."/>
            <person name="Mori M."/>
            <person name="Tomita M."/>
            <person name="Arakawa K."/>
        </authorList>
    </citation>
    <scope>NUCLEOTIDE SEQUENCE [LARGE SCALE GENOMIC DNA]</scope>
</reference>
<evidence type="ECO:0000313" key="2">
    <source>
        <dbReference type="Proteomes" id="UP000499080"/>
    </source>
</evidence>
<proteinExistence type="predicted"/>
<comment type="caution">
    <text evidence="1">The sequence shown here is derived from an EMBL/GenBank/DDBJ whole genome shotgun (WGS) entry which is preliminary data.</text>
</comment>
<keyword evidence="2" id="KW-1185">Reference proteome</keyword>
<dbReference type="Proteomes" id="UP000499080">
    <property type="component" value="Unassembled WGS sequence"/>
</dbReference>